<proteinExistence type="predicted"/>
<keyword evidence="2" id="KW-1185">Reference proteome</keyword>
<evidence type="ECO:0008006" key="3">
    <source>
        <dbReference type="Google" id="ProtNLM"/>
    </source>
</evidence>
<comment type="caution">
    <text evidence="1">The sequence shown here is derived from an EMBL/GenBank/DDBJ whole genome shotgun (WGS) entry which is preliminary data.</text>
</comment>
<accession>A0ABR4FW44</accession>
<evidence type="ECO:0000313" key="2">
    <source>
        <dbReference type="Proteomes" id="UP001610563"/>
    </source>
</evidence>
<dbReference type="Proteomes" id="UP001610563">
    <property type="component" value="Unassembled WGS sequence"/>
</dbReference>
<organism evidence="1 2">
    <name type="scientific">Aspergillus keveii</name>
    <dbReference type="NCBI Taxonomy" id="714993"/>
    <lineage>
        <taxon>Eukaryota</taxon>
        <taxon>Fungi</taxon>
        <taxon>Dikarya</taxon>
        <taxon>Ascomycota</taxon>
        <taxon>Pezizomycotina</taxon>
        <taxon>Eurotiomycetes</taxon>
        <taxon>Eurotiomycetidae</taxon>
        <taxon>Eurotiales</taxon>
        <taxon>Aspergillaceae</taxon>
        <taxon>Aspergillus</taxon>
        <taxon>Aspergillus subgen. Nidulantes</taxon>
    </lineage>
</organism>
<feature type="non-terminal residue" evidence="1">
    <location>
        <position position="76"/>
    </location>
</feature>
<reference evidence="1 2" key="1">
    <citation type="submission" date="2024-07" db="EMBL/GenBank/DDBJ databases">
        <title>Section-level genome sequencing and comparative genomics of Aspergillus sections Usti and Cavernicolus.</title>
        <authorList>
            <consortium name="Lawrence Berkeley National Laboratory"/>
            <person name="Nybo J.L."/>
            <person name="Vesth T.C."/>
            <person name="Theobald S."/>
            <person name="Frisvad J.C."/>
            <person name="Larsen T.O."/>
            <person name="Kjaerboelling I."/>
            <person name="Rothschild-Mancinelli K."/>
            <person name="Lyhne E.K."/>
            <person name="Kogle M.E."/>
            <person name="Barry K."/>
            <person name="Clum A."/>
            <person name="Na H."/>
            <person name="Ledsgaard L."/>
            <person name="Lin J."/>
            <person name="Lipzen A."/>
            <person name="Kuo A."/>
            <person name="Riley R."/>
            <person name="Mondo S."/>
            <person name="Labutti K."/>
            <person name="Haridas S."/>
            <person name="Pangalinan J."/>
            <person name="Salamov A.A."/>
            <person name="Simmons B.A."/>
            <person name="Magnuson J.K."/>
            <person name="Chen J."/>
            <person name="Drula E."/>
            <person name="Henrissat B."/>
            <person name="Wiebenga A."/>
            <person name="Lubbers R.J."/>
            <person name="Gomes A.C."/>
            <person name="Makela M.R."/>
            <person name="Stajich J."/>
            <person name="Grigoriev I.V."/>
            <person name="Mortensen U.H."/>
            <person name="De Vries R.P."/>
            <person name="Baker S.E."/>
            <person name="Andersen M.R."/>
        </authorList>
    </citation>
    <scope>NUCLEOTIDE SEQUENCE [LARGE SCALE GENOMIC DNA]</scope>
    <source>
        <strain evidence="1 2">CBS 209.92</strain>
    </source>
</reference>
<gene>
    <name evidence="1" type="ORF">BJX66DRAFT_310968</name>
</gene>
<sequence>MYPRSLLLLVGVSLSLFSLVLPLVLCFIRTKPTKSSIANATGCKRKVIMTPSKSHPRIPSAWSSVRWRKPEMRKQM</sequence>
<protein>
    <recommendedName>
        <fullName evidence="3">Secreted protein</fullName>
    </recommendedName>
</protein>
<dbReference type="EMBL" id="JBFTWV010000097">
    <property type="protein sequence ID" value="KAL2787439.1"/>
    <property type="molecule type" value="Genomic_DNA"/>
</dbReference>
<evidence type="ECO:0000313" key="1">
    <source>
        <dbReference type="EMBL" id="KAL2787439.1"/>
    </source>
</evidence>
<name>A0ABR4FW44_9EURO</name>